<evidence type="ECO:0000256" key="10">
    <source>
        <dbReference type="ARBA" id="ARBA00022932"/>
    </source>
</evidence>
<keyword evidence="4" id="KW-0808">Transferase</keyword>
<evidence type="ECO:0000256" key="3">
    <source>
        <dbReference type="ARBA" id="ARBA00016178"/>
    </source>
</evidence>
<proteinExistence type="inferred from homology"/>
<dbReference type="AlphaFoldDB" id="A0A4S4KTW5"/>
<dbReference type="GO" id="GO:0070987">
    <property type="term" value="P:error-free translesion synthesis"/>
    <property type="evidence" value="ECO:0007669"/>
    <property type="project" value="UniProtKB-ARBA"/>
</dbReference>
<comment type="caution">
    <text evidence="16">The sequence shown here is derived from an EMBL/GenBank/DDBJ whole genome shotgun (WGS) entry which is preliminary data.</text>
</comment>
<dbReference type="PANTHER" id="PTHR11076:SF33">
    <property type="entry name" value="DNA POLYMERASE KAPPA"/>
    <property type="match status" value="1"/>
</dbReference>
<keyword evidence="9" id="KW-0460">Magnesium</keyword>
<feature type="domain" description="UmuC" evidence="15">
    <location>
        <begin position="107"/>
        <end position="286"/>
    </location>
</feature>
<dbReference type="HAMAP" id="MF_01113">
    <property type="entry name" value="DNApol_IV"/>
    <property type="match status" value="1"/>
</dbReference>
<dbReference type="GO" id="GO:0003887">
    <property type="term" value="F:DNA-directed DNA polymerase activity"/>
    <property type="evidence" value="ECO:0007669"/>
    <property type="project" value="UniProtKB-KW"/>
</dbReference>
<evidence type="ECO:0000259" key="15">
    <source>
        <dbReference type="PROSITE" id="PS50173"/>
    </source>
</evidence>
<dbReference type="Proteomes" id="UP000309038">
    <property type="component" value="Unassembled WGS sequence"/>
</dbReference>
<feature type="region of interest" description="Disordered" evidence="14">
    <location>
        <begin position="645"/>
        <end position="668"/>
    </location>
</feature>
<keyword evidence="8" id="KW-0227">DNA damage</keyword>
<dbReference type="PROSITE" id="PS50173">
    <property type="entry name" value="UMUC"/>
    <property type="match status" value="1"/>
</dbReference>
<evidence type="ECO:0000256" key="4">
    <source>
        <dbReference type="ARBA" id="ARBA00022679"/>
    </source>
</evidence>
<dbReference type="EMBL" id="SGPJ01000011">
    <property type="protein sequence ID" value="THH02084.1"/>
    <property type="molecule type" value="Genomic_DNA"/>
</dbReference>
<dbReference type="InterPro" id="IPR024728">
    <property type="entry name" value="PolY_HhH_motif"/>
</dbReference>
<comment type="similarity">
    <text evidence="1">Belongs to the DNA polymerase type-Y family.</text>
</comment>
<dbReference type="Gene3D" id="1.10.150.810">
    <property type="match status" value="2"/>
</dbReference>
<dbReference type="GO" id="GO:0046872">
    <property type="term" value="F:metal ion binding"/>
    <property type="evidence" value="ECO:0007669"/>
    <property type="project" value="UniProtKB-KW"/>
</dbReference>
<dbReference type="GO" id="GO:0042276">
    <property type="term" value="P:error-prone translesion synthesis"/>
    <property type="evidence" value="ECO:0007669"/>
    <property type="project" value="TreeGrafter"/>
</dbReference>
<dbReference type="Pfam" id="PF11798">
    <property type="entry name" value="IMS_HHH"/>
    <property type="match status" value="1"/>
</dbReference>
<feature type="region of interest" description="Disordered" evidence="14">
    <location>
        <begin position="455"/>
        <end position="497"/>
    </location>
</feature>
<dbReference type="PIRSF" id="PIRSF036603">
    <property type="entry name" value="DPol_eta"/>
    <property type="match status" value="1"/>
</dbReference>
<keyword evidence="10" id="KW-0239">DNA-directed DNA polymerase</keyword>
<dbReference type="InterPro" id="IPR001126">
    <property type="entry name" value="UmuC"/>
</dbReference>
<dbReference type="InterPro" id="IPR036775">
    <property type="entry name" value="DNA_pol_Y-fam_lit_finger_sf"/>
</dbReference>
<evidence type="ECO:0000313" key="17">
    <source>
        <dbReference type="Proteomes" id="UP000309038"/>
    </source>
</evidence>
<keyword evidence="5" id="KW-0548">Nucleotidyltransferase</keyword>
<dbReference type="InterPro" id="IPR050116">
    <property type="entry name" value="DNA_polymerase-Y"/>
</dbReference>
<dbReference type="Gene3D" id="3.30.70.270">
    <property type="match status" value="1"/>
</dbReference>
<evidence type="ECO:0000256" key="6">
    <source>
        <dbReference type="ARBA" id="ARBA00022705"/>
    </source>
</evidence>
<dbReference type="Gene3D" id="3.40.1170.60">
    <property type="match status" value="1"/>
</dbReference>
<name>A0A4S4KTW5_9APHY</name>
<evidence type="ECO:0000256" key="8">
    <source>
        <dbReference type="ARBA" id="ARBA00022763"/>
    </source>
</evidence>
<dbReference type="GO" id="GO:0006260">
    <property type="term" value="P:DNA replication"/>
    <property type="evidence" value="ECO:0007669"/>
    <property type="project" value="UniProtKB-KW"/>
</dbReference>
<dbReference type="InterPro" id="IPR022880">
    <property type="entry name" value="DNApol_IV"/>
</dbReference>
<dbReference type="SUPFAM" id="SSF56672">
    <property type="entry name" value="DNA/RNA polymerases"/>
    <property type="match status" value="1"/>
</dbReference>
<feature type="region of interest" description="Disordered" evidence="14">
    <location>
        <begin position="530"/>
        <end position="598"/>
    </location>
</feature>
<keyword evidence="17" id="KW-1185">Reference proteome</keyword>
<dbReference type="Pfam" id="PF11799">
    <property type="entry name" value="IMS_C"/>
    <property type="match status" value="1"/>
</dbReference>
<dbReference type="InterPro" id="IPR043502">
    <property type="entry name" value="DNA/RNA_pol_sf"/>
</dbReference>
<dbReference type="Gene3D" id="3.30.160.60">
    <property type="entry name" value="Classic Zinc Finger"/>
    <property type="match status" value="1"/>
</dbReference>
<evidence type="ECO:0000256" key="13">
    <source>
        <dbReference type="SAM" id="Coils"/>
    </source>
</evidence>
<evidence type="ECO:0000256" key="14">
    <source>
        <dbReference type="SAM" id="MobiDB-lite"/>
    </source>
</evidence>
<keyword evidence="7" id="KW-0479">Metal-binding</keyword>
<evidence type="ECO:0000256" key="7">
    <source>
        <dbReference type="ARBA" id="ARBA00022723"/>
    </source>
</evidence>
<dbReference type="InterPro" id="IPR017961">
    <property type="entry name" value="DNA_pol_Y-fam_little_finger"/>
</dbReference>
<dbReference type="GO" id="GO:0005634">
    <property type="term" value="C:nucleus"/>
    <property type="evidence" value="ECO:0007669"/>
    <property type="project" value="TreeGrafter"/>
</dbReference>
<sequence length="668" mass="74484">MQDAGSVGPESSQNAASFLRRLAGPSIMKAGLAKDQTEINRVIAEASKGSKFYENEKRKDKDLTERITRILKQRDELIREADINKVEHAVDQLLAKMESQRDLTQIIVHVDMDAFYANVELLDNPDLTGKPFAVGHGVVSTASYEARKHGVRSGMAEFVARKLCPELIVVPIHFPRITELSQQVMGIFKRYDPTMQVAGCDEGYLNITQYCEEHLLAADECVQEIRATVFRETNLTVSAGIAPNKMLAKVSSDKNKPNGQFMLEFNSTDIKKFMNDLSIRKIPGVGRVNERLLESMGIKTCGDIFVHRVAISLMDKQFGLHFLLQTYLGIASNVVQPGQREERKSIGAERTFSAIGDKNKILAKLEEVAAELEEDMERTGWTGKTVTLKYKLDTYEVFTRAKSFDRWISTKKEDLFATGKELLMPELPLKIRLIGLRVTKLKDLRLNTDKEPGSIKRFFESAKPPASPSKKRNSEPKIDDEDSEVEPNLTQDGYEDAMPGYHEEIELDIEELRPEDNLPQRGDDSVMAEKLRPPASSSGAKSHKPASSSSTSNSSRPSKPILHVNSDSSSSKPASKSTSTTKPSSKRKRSLTPNSGRNLQTEICPICEKNWETDNRGLNEHIDFCLSKGAIREAQAMASNQTVLSALQPDSVSRGKPNQTGRKAARKR</sequence>
<feature type="coiled-coil region" evidence="13">
    <location>
        <begin position="355"/>
        <end position="382"/>
    </location>
</feature>
<keyword evidence="11" id="KW-0234">DNA repair</keyword>
<dbReference type="FunFam" id="3.30.1490.100:FF:000004">
    <property type="entry name" value="DNA polymerase IV"/>
    <property type="match status" value="1"/>
</dbReference>
<organism evidence="16 17">
    <name type="scientific">Hermanssonia centrifuga</name>
    <dbReference type="NCBI Taxonomy" id="98765"/>
    <lineage>
        <taxon>Eukaryota</taxon>
        <taxon>Fungi</taxon>
        <taxon>Dikarya</taxon>
        <taxon>Basidiomycota</taxon>
        <taxon>Agaricomycotina</taxon>
        <taxon>Agaricomycetes</taxon>
        <taxon>Polyporales</taxon>
        <taxon>Meruliaceae</taxon>
        <taxon>Hermanssonia</taxon>
    </lineage>
</organism>
<protein>
    <recommendedName>
        <fullName evidence="3">DNA polymerase kappa</fullName>
        <ecNumber evidence="2">2.7.7.7</ecNumber>
    </recommendedName>
</protein>
<evidence type="ECO:0000313" key="16">
    <source>
        <dbReference type="EMBL" id="THH02084.1"/>
    </source>
</evidence>
<dbReference type="FunFam" id="3.40.1170.60:FF:000012">
    <property type="entry name" value="Putative DNA-directed polymerase kappa"/>
    <property type="match status" value="1"/>
</dbReference>
<accession>A0A4S4KTW5</accession>
<gene>
    <name evidence="16" type="ORF">EW026_g698</name>
</gene>
<evidence type="ECO:0000256" key="2">
    <source>
        <dbReference type="ARBA" id="ARBA00012417"/>
    </source>
</evidence>
<dbReference type="GO" id="GO:0006281">
    <property type="term" value="P:DNA repair"/>
    <property type="evidence" value="ECO:0007669"/>
    <property type="project" value="UniProtKB-KW"/>
</dbReference>
<feature type="compositionally biased region" description="Low complexity" evidence="14">
    <location>
        <begin position="533"/>
        <end position="583"/>
    </location>
</feature>
<feature type="compositionally biased region" description="Polar residues" evidence="14">
    <location>
        <begin position="645"/>
        <end position="661"/>
    </location>
</feature>
<evidence type="ECO:0000256" key="12">
    <source>
        <dbReference type="ARBA" id="ARBA00049244"/>
    </source>
</evidence>
<dbReference type="CDD" id="cd03586">
    <property type="entry name" value="PolY_Pol_IV_kappa"/>
    <property type="match status" value="1"/>
</dbReference>
<reference evidence="16 17" key="1">
    <citation type="submission" date="2019-02" db="EMBL/GenBank/DDBJ databases">
        <title>Genome sequencing of the rare red list fungi Phlebia centrifuga.</title>
        <authorList>
            <person name="Buettner E."/>
            <person name="Kellner H."/>
        </authorList>
    </citation>
    <scope>NUCLEOTIDE SEQUENCE [LARGE SCALE GENOMIC DNA]</scope>
    <source>
        <strain evidence="16 17">DSM 108282</strain>
    </source>
</reference>
<comment type="catalytic activity">
    <reaction evidence="12">
        <text>DNA(n) + a 2'-deoxyribonucleoside 5'-triphosphate = DNA(n+1) + diphosphate</text>
        <dbReference type="Rhea" id="RHEA:22508"/>
        <dbReference type="Rhea" id="RHEA-COMP:17339"/>
        <dbReference type="Rhea" id="RHEA-COMP:17340"/>
        <dbReference type="ChEBI" id="CHEBI:33019"/>
        <dbReference type="ChEBI" id="CHEBI:61560"/>
        <dbReference type="ChEBI" id="CHEBI:173112"/>
        <dbReference type="EC" id="2.7.7.7"/>
    </reaction>
</comment>
<dbReference type="GO" id="GO:0003684">
    <property type="term" value="F:damaged DNA binding"/>
    <property type="evidence" value="ECO:0007669"/>
    <property type="project" value="InterPro"/>
</dbReference>
<keyword evidence="13" id="KW-0175">Coiled coil</keyword>
<dbReference type="InterPro" id="IPR043128">
    <property type="entry name" value="Rev_trsase/Diguanyl_cyclase"/>
</dbReference>
<evidence type="ECO:0000256" key="1">
    <source>
        <dbReference type="ARBA" id="ARBA00010945"/>
    </source>
</evidence>
<dbReference type="NCBIfam" id="NF002677">
    <property type="entry name" value="PRK02406.1"/>
    <property type="match status" value="1"/>
</dbReference>
<dbReference type="Gene3D" id="3.30.1490.100">
    <property type="entry name" value="DNA polymerase, Y-family, little finger domain"/>
    <property type="match status" value="1"/>
</dbReference>
<keyword evidence="6" id="KW-0235">DNA replication</keyword>
<dbReference type="FunFam" id="1.10.150.810:FF:000003">
    <property type="entry name" value="DNA polymerase kappa subunit"/>
    <property type="match status" value="1"/>
</dbReference>
<dbReference type="PANTHER" id="PTHR11076">
    <property type="entry name" value="DNA REPAIR POLYMERASE UMUC / TRANSFERASE FAMILY MEMBER"/>
    <property type="match status" value="1"/>
</dbReference>
<dbReference type="SUPFAM" id="SSF100879">
    <property type="entry name" value="Lesion bypass DNA polymerase (Y-family), little finger domain"/>
    <property type="match status" value="1"/>
</dbReference>
<dbReference type="EC" id="2.7.7.7" evidence="2"/>
<evidence type="ECO:0000256" key="5">
    <source>
        <dbReference type="ARBA" id="ARBA00022695"/>
    </source>
</evidence>
<evidence type="ECO:0000256" key="11">
    <source>
        <dbReference type="ARBA" id="ARBA00023204"/>
    </source>
</evidence>
<dbReference type="Pfam" id="PF00817">
    <property type="entry name" value="IMS"/>
    <property type="match status" value="1"/>
</dbReference>
<evidence type="ECO:0000256" key="9">
    <source>
        <dbReference type="ARBA" id="ARBA00022842"/>
    </source>
</evidence>